<keyword evidence="6" id="KW-1185">Reference proteome</keyword>
<comment type="caution">
    <text evidence="5">The sequence shown here is derived from an EMBL/GenBank/DDBJ whole genome shotgun (WGS) entry which is preliminary data.</text>
</comment>
<evidence type="ECO:0000313" key="6">
    <source>
        <dbReference type="Proteomes" id="UP001501600"/>
    </source>
</evidence>
<protein>
    <submittedName>
        <fullName evidence="5">DeoR/GlpR family DNA-binding transcription regulator</fullName>
    </submittedName>
</protein>
<keyword evidence="2 5" id="KW-0238">DNA-binding</keyword>
<gene>
    <name evidence="5" type="ORF">GCM10025772_29230</name>
</gene>
<dbReference type="PANTHER" id="PTHR30363:SF58">
    <property type="entry name" value="REGULATORY PROTEIN, DEOR FAMILY"/>
    <property type="match status" value="1"/>
</dbReference>
<dbReference type="SUPFAM" id="SSF46785">
    <property type="entry name" value="Winged helix' DNA-binding domain"/>
    <property type="match status" value="1"/>
</dbReference>
<reference evidence="6" key="1">
    <citation type="journal article" date="2019" name="Int. J. Syst. Evol. Microbiol.">
        <title>The Global Catalogue of Microorganisms (GCM) 10K type strain sequencing project: providing services to taxonomists for standard genome sequencing and annotation.</title>
        <authorList>
            <consortium name="The Broad Institute Genomics Platform"/>
            <consortium name="The Broad Institute Genome Sequencing Center for Infectious Disease"/>
            <person name="Wu L."/>
            <person name="Ma J."/>
        </authorList>
    </citation>
    <scope>NUCLEOTIDE SEQUENCE [LARGE SCALE GENOMIC DNA]</scope>
    <source>
        <strain evidence="6">JCM 18720</strain>
    </source>
</reference>
<dbReference type="InterPro" id="IPR001034">
    <property type="entry name" value="DeoR_HTH"/>
</dbReference>
<proteinExistence type="predicted"/>
<feature type="domain" description="HTH deoR-type" evidence="4">
    <location>
        <begin position="3"/>
        <end position="58"/>
    </location>
</feature>
<dbReference type="Pfam" id="PF00455">
    <property type="entry name" value="DeoRC"/>
    <property type="match status" value="1"/>
</dbReference>
<evidence type="ECO:0000259" key="4">
    <source>
        <dbReference type="PROSITE" id="PS51000"/>
    </source>
</evidence>
<dbReference type="Gene3D" id="1.10.10.10">
    <property type="entry name" value="Winged helix-like DNA-binding domain superfamily/Winged helix DNA-binding domain"/>
    <property type="match status" value="1"/>
</dbReference>
<dbReference type="SMART" id="SM00420">
    <property type="entry name" value="HTH_DEOR"/>
    <property type="match status" value="1"/>
</dbReference>
<evidence type="ECO:0000256" key="2">
    <source>
        <dbReference type="ARBA" id="ARBA00023125"/>
    </source>
</evidence>
<dbReference type="PROSITE" id="PS00894">
    <property type="entry name" value="HTH_DEOR_1"/>
    <property type="match status" value="1"/>
</dbReference>
<dbReference type="InterPro" id="IPR014036">
    <property type="entry name" value="DeoR-like_C"/>
</dbReference>
<dbReference type="InterPro" id="IPR036388">
    <property type="entry name" value="WH-like_DNA-bd_sf"/>
</dbReference>
<dbReference type="SMART" id="SM01134">
    <property type="entry name" value="DeoRC"/>
    <property type="match status" value="1"/>
</dbReference>
<dbReference type="PANTHER" id="PTHR30363">
    <property type="entry name" value="HTH-TYPE TRANSCRIPTIONAL REGULATOR SRLR-RELATED"/>
    <property type="match status" value="1"/>
</dbReference>
<dbReference type="InterPro" id="IPR018356">
    <property type="entry name" value="Tscrpt_reg_HTH_DeoR_CS"/>
</dbReference>
<keyword evidence="1" id="KW-0805">Transcription regulation</keyword>
<dbReference type="InterPro" id="IPR050313">
    <property type="entry name" value="Carb_Metab_HTH_regulators"/>
</dbReference>
<organism evidence="5 6">
    <name type="scientific">Ferrimonas gelatinilytica</name>
    <dbReference type="NCBI Taxonomy" id="1255257"/>
    <lineage>
        <taxon>Bacteria</taxon>
        <taxon>Pseudomonadati</taxon>
        <taxon>Pseudomonadota</taxon>
        <taxon>Gammaproteobacteria</taxon>
        <taxon>Alteromonadales</taxon>
        <taxon>Ferrimonadaceae</taxon>
        <taxon>Ferrimonas</taxon>
    </lineage>
</organism>
<dbReference type="EMBL" id="BAABLF010000030">
    <property type="protein sequence ID" value="GAA5194981.1"/>
    <property type="molecule type" value="Genomic_DNA"/>
</dbReference>
<sequence length="254" mass="28154">MIPAERQRIILKMLEAQEICTINELTEKLAVSHMTVRRDIAKLEAKGRVFSVAGGVQRTEAIREELTHNTKKSQNIEVKRALGRAVAEMIPERSTVYLDAGSTMMEVARQLVDRADILLVTNDFFISSFLAEHGRCEIYHTGGKVERSNNSCVGEQAKAFLRQVNIDVAFIATACWDSRGISSPSEDKVVVKQKVAEVSKEVILVCDSSKFGKTGTFLALANDAFDRVVTDDGLPQPFADQLATQEIEVIRVAR</sequence>
<dbReference type="Gene3D" id="3.40.50.1360">
    <property type="match status" value="1"/>
</dbReference>
<evidence type="ECO:0000313" key="5">
    <source>
        <dbReference type="EMBL" id="GAA5194981.1"/>
    </source>
</evidence>
<evidence type="ECO:0000256" key="3">
    <source>
        <dbReference type="ARBA" id="ARBA00023163"/>
    </source>
</evidence>
<dbReference type="Proteomes" id="UP001501600">
    <property type="component" value="Unassembled WGS sequence"/>
</dbReference>
<dbReference type="PROSITE" id="PS51000">
    <property type="entry name" value="HTH_DEOR_2"/>
    <property type="match status" value="1"/>
</dbReference>
<dbReference type="PRINTS" id="PR00037">
    <property type="entry name" value="HTHLACR"/>
</dbReference>
<dbReference type="GO" id="GO:0003677">
    <property type="term" value="F:DNA binding"/>
    <property type="evidence" value="ECO:0007669"/>
    <property type="project" value="UniProtKB-KW"/>
</dbReference>
<dbReference type="SUPFAM" id="SSF100950">
    <property type="entry name" value="NagB/RpiA/CoA transferase-like"/>
    <property type="match status" value="1"/>
</dbReference>
<dbReference type="RefSeq" id="WP_345317915.1">
    <property type="nucleotide sequence ID" value="NZ_BAABLF010000030.1"/>
</dbReference>
<dbReference type="Pfam" id="PF08220">
    <property type="entry name" value="HTH_DeoR"/>
    <property type="match status" value="1"/>
</dbReference>
<dbReference type="InterPro" id="IPR036390">
    <property type="entry name" value="WH_DNA-bd_sf"/>
</dbReference>
<dbReference type="InterPro" id="IPR037171">
    <property type="entry name" value="NagB/RpiA_transferase-like"/>
</dbReference>
<name>A0ABP9SFR3_9GAMM</name>
<evidence type="ECO:0000256" key="1">
    <source>
        <dbReference type="ARBA" id="ARBA00023015"/>
    </source>
</evidence>
<keyword evidence="3" id="KW-0804">Transcription</keyword>
<accession>A0ABP9SFR3</accession>